<keyword evidence="3" id="KW-1185">Reference proteome</keyword>
<protein>
    <submittedName>
        <fullName evidence="4">C2H2-type domain-containing protein</fullName>
    </submittedName>
</protein>
<sequence length="417" mass="48584">MTDRLVASSLAATDVTYVVAHHIVVSWSFLSQFSMMEVENPVGSVDNEQYRQMNGDEKSEYLDDDGKVSNGERKLAYDDNRSNKEEDDTVETRSEKSDDSARKEGASGGETHPKKERISRSKSHSTSSRRRRRRRRHSSRSSTRTATTKSRSRSRSRSRTKSHTRSRSPRRASSRSRSRSRRKSSKKKARHSSRSYSRSRSPMRRRKASRSRSPRRRPTRSSSSSSRDTYGSFKAMSPARPVYEYPCRKCDRDFETIRELCEHEIRAHGACFPCPHCEKQASSVQKLCEHMKRRHSDYRLLCDFCKDDFGGKISGAKDSNWEEFRDHIYKECLKEKIYLADRQRGRSAGVAQRGRGRCPHGPPVKCKNFPNCPGEKCYYFHGYCRYDKLCVKKECPFDHTDRPRICLSCLRDYKRRF</sequence>
<reference evidence="4" key="2">
    <citation type="submission" date="2016-11" db="UniProtKB">
        <authorList>
            <consortium name="WormBaseParasite"/>
        </authorList>
    </citation>
    <scope>IDENTIFICATION</scope>
</reference>
<feature type="compositionally biased region" description="Basic residues" evidence="1">
    <location>
        <begin position="150"/>
        <end position="193"/>
    </location>
</feature>
<reference evidence="3" key="1">
    <citation type="submission" date="2012-04" db="EMBL/GenBank/DDBJ databases">
        <title>The Genome Sequence of Loa loa.</title>
        <authorList>
            <consortium name="The Broad Institute Genome Sequencing Platform"/>
            <consortium name="Broad Institute Genome Sequencing Center for Infectious Disease"/>
            <person name="Nutman T.B."/>
            <person name="Fink D.L."/>
            <person name="Russ C."/>
            <person name="Young S."/>
            <person name="Zeng Q."/>
            <person name="Gargeya S."/>
            <person name="Alvarado L."/>
            <person name="Berlin A."/>
            <person name="Chapman S.B."/>
            <person name="Chen Z."/>
            <person name="Freedman E."/>
            <person name="Gellesch M."/>
            <person name="Goldberg J."/>
            <person name="Griggs A."/>
            <person name="Gujja S."/>
            <person name="Heilman E.R."/>
            <person name="Heiman D."/>
            <person name="Howarth C."/>
            <person name="Mehta T."/>
            <person name="Neiman D."/>
            <person name="Pearson M."/>
            <person name="Roberts A."/>
            <person name="Saif S."/>
            <person name="Shea T."/>
            <person name="Shenoy N."/>
            <person name="Sisk P."/>
            <person name="Stolte C."/>
            <person name="Sykes S."/>
            <person name="White J."/>
            <person name="Yandava C."/>
            <person name="Haas B."/>
            <person name="Henn M.R."/>
            <person name="Nusbaum C."/>
            <person name="Birren B."/>
        </authorList>
    </citation>
    <scope>NUCLEOTIDE SEQUENCE [LARGE SCALE GENOMIC DNA]</scope>
</reference>
<feature type="compositionally biased region" description="Basic residues" evidence="1">
    <location>
        <begin position="120"/>
        <end position="139"/>
    </location>
</feature>
<dbReference type="Gene3D" id="3.30.160.60">
    <property type="entry name" value="Classic Zinc Finger"/>
    <property type="match status" value="1"/>
</dbReference>
<feature type="compositionally biased region" description="Basic and acidic residues" evidence="1">
    <location>
        <begin position="54"/>
        <end position="119"/>
    </location>
</feature>
<proteinExistence type="predicted"/>
<feature type="compositionally biased region" description="Basic residues" evidence="1">
    <location>
        <begin position="201"/>
        <end position="219"/>
    </location>
</feature>
<feature type="region of interest" description="Disordered" evidence="1">
    <location>
        <begin position="53"/>
        <end position="234"/>
    </location>
</feature>
<dbReference type="STRING" id="7209.A0A1I7VLY9"/>
<dbReference type="WBParaSite" id="EN70_4037">
    <property type="protein sequence ID" value="EN70_4037"/>
    <property type="gene ID" value="EN70_4037"/>
</dbReference>
<accession>A0A1I7VLY9</accession>
<dbReference type="SMART" id="SM00355">
    <property type="entry name" value="ZnF_C2H2"/>
    <property type="match status" value="2"/>
</dbReference>
<evidence type="ECO:0000313" key="3">
    <source>
        <dbReference type="Proteomes" id="UP000095285"/>
    </source>
</evidence>
<dbReference type="AlphaFoldDB" id="A0A1I7VLY9"/>
<dbReference type="PROSITE" id="PS00028">
    <property type="entry name" value="ZINC_FINGER_C2H2_1"/>
    <property type="match status" value="1"/>
</dbReference>
<dbReference type="Proteomes" id="UP000095285">
    <property type="component" value="Unassembled WGS sequence"/>
</dbReference>
<evidence type="ECO:0000259" key="2">
    <source>
        <dbReference type="PROSITE" id="PS00028"/>
    </source>
</evidence>
<organism evidence="3 4">
    <name type="scientific">Loa loa</name>
    <name type="common">Eye worm</name>
    <name type="synonym">Filaria loa</name>
    <dbReference type="NCBI Taxonomy" id="7209"/>
    <lineage>
        <taxon>Eukaryota</taxon>
        <taxon>Metazoa</taxon>
        <taxon>Ecdysozoa</taxon>
        <taxon>Nematoda</taxon>
        <taxon>Chromadorea</taxon>
        <taxon>Rhabditida</taxon>
        <taxon>Spirurina</taxon>
        <taxon>Spiruromorpha</taxon>
        <taxon>Filarioidea</taxon>
        <taxon>Onchocercidae</taxon>
        <taxon>Loa</taxon>
    </lineage>
</organism>
<evidence type="ECO:0000256" key="1">
    <source>
        <dbReference type="SAM" id="MobiDB-lite"/>
    </source>
</evidence>
<feature type="domain" description="C2H2-type" evidence="2">
    <location>
        <begin position="247"/>
        <end position="268"/>
    </location>
</feature>
<feature type="compositionally biased region" description="Low complexity" evidence="1">
    <location>
        <begin position="140"/>
        <end position="149"/>
    </location>
</feature>
<dbReference type="eggNOG" id="KOG1721">
    <property type="taxonomic scope" value="Eukaryota"/>
</dbReference>
<name>A0A1I7VLY9_LOALO</name>
<evidence type="ECO:0000313" key="4">
    <source>
        <dbReference type="WBParaSite" id="EN70_4037"/>
    </source>
</evidence>
<dbReference type="InterPro" id="IPR013087">
    <property type="entry name" value="Znf_C2H2_type"/>
</dbReference>